<protein>
    <recommendedName>
        <fullName evidence="1">Ig-like domain-containing protein</fullName>
    </recommendedName>
</protein>
<organism evidence="2 3">
    <name type="scientific">Dermatophagoides pteronyssinus</name>
    <name type="common">European house dust mite</name>
    <dbReference type="NCBI Taxonomy" id="6956"/>
    <lineage>
        <taxon>Eukaryota</taxon>
        <taxon>Metazoa</taxon>
        <taxon>Ecdysozoa</taxon>
        <taxon>Arthropoda</taxon>
        <taxon>Chelicerata</taxon>
        <taxon>Arachnida</taxon>
        <taxon>Acari</taxon>
        <taxon>Acariformes</taxon>
        <taxon>Sarcoptiformes</taxon>
        <taxon>Astigmata</taxon>
        <taxon>Psoroptidia</taxon>
        <taxon>Analgoidea</taxon>
        <taxon>Pyroglyphidae</taxon>
        <taxon>Dermatophagoidinae</taxon>
        <taxon>Dermatophagoides</taxon>
    </lineage>
</organism>
<dbReference type="SUPFAM" id="SSF48726">
    <property type="entry name" value="Immunoglobulin"/>
    <property type="match status" value="1"/>
</dbReference>
<reference evidence="2 3" key="1">
    <citation type="journal article" date="2018" name="J. Allergy Clin. Immunol.">
        <title>High-quality assembly of Dermatophagoides pteronyssinus genome and transcriptome reveals a wide range of novel allergens.</title>
        <authorList>
            <person name="Liu X.Y."/>
            <person name="Yang K.Y."/>
            <person name="Wang M.Q."/>
            <person name="Kwok J.S."/>
            <person name="Zeng X."/>
            <person name="Yang Z."/>
            <person name="Xiao X.J."/>
            <person name="Lau C.P."/>
            <person name="Li Y."/>
            <person name="Huang Z.M."/>
            <person name="Ba J.G."/>
            <person name="Yim A.K."/>
            <person name="Ouyang C.Y."/>
            <person name="Ngai S.M."/>
            <person name="Chan T.F."/>
            <person name="Leung E.L."/>
            <person name="Liu L."/>
            <person name="Liu Z.G."/>
            <person name="Tsui S.K."/>
        </authorList>
    </citation>
    <scope>NUCLEOTIDE SEQUENCE [LARGE SCALE GENOMIC DNA]</scope>
    <source>
        <strain evidence="2">Derp</strain>
    </source>
</reference>
<dbReference type="Proteomes" id="UP000887458">
    <property type="component" value="Unassembled WGS sequence"/>
</dbReference>
<name>A0ABQ8IX65_DERPT</name>
<feature type="domain" description="Ig-like" evidence="1">
    <location>
        <begin position="12"/>
        <end position="129"/>
    </location>
</feature>
<dbReference type="EMBL" id="NJHN03000104">
    <property type="protein sequence ID" value="KAH9414907.1"/>
    <property type="molecule type" value="Genomic_DNA"/>
</dbReference>
<reference evidence="2 3" key="2">
    <citation type="journal article" date="2022" name="Mol. Biol. Evol.">
        <title>Comparative Genomics Reveals Insights into the Divergent Evolution of Astigmatic Mites and Household Pest Adaptations.</title>
        <authorList>
            <person name="Xiong Q."/>
            <person name="Wan A.T."/>
            <person name="Liu X."/>
            <person name="Fung C.S."/>
            <person name="Xiao X."/>
            <person name="Malainual N."/>
            <person name="Hou J."/>
            <person name="Wang L."/>
            <person name="Wang M."/>
            <person name="Yang K.Y."/>
            <person name="Cui Y."/>
            <person name="Leung E.L."/>
            <person name="Nong W."/>
            <person name="Shin S.K."/>
            <person name="Au S.W."/>
            <person name="Jeong K.Y."/>
            <person name="Chew F.T."/>
            <person name="Hui J.H."/>
            <person name="Leung T.F."/>
            <person name="Tungtrongchitr A."/>
            <person name="Zhong N."/>
            <person name="Liu Z."/>
            <person name="Tsui S.K."/>
        </authorList>
    </citation>
    <scope>NUCLEOTIDE SEQUENCE [LARGE SCALE GENOMIC DNA]</scope>
    <source>
        <strain evidence="2">Derp</strain>
    </source>
</reference>
<evidence type="ECO:0000313" key="2">
    <source>
        <dbReference type="EMBL" id="KAH9414907.1"/>
    </source>
</evidence>
<evidence type="ECO:0000259" key="1">
    <source>
        <dbReference type="PROSITE" id="PS50835"/>
    </source>
</evidence>
<dbReference type="Gene3D" id="2.60.40.10">
    <property type="entry name" value="Immunoglobulins"/>
    <property type="match status" value="1"/>
</dbReference>
<dbReference type="PROSITE" id="PS50835">
    <property type="entry name" value="IG_LIKE"/>
    <property type="match status" value="1"/>
</dbReference>
<accession>A0ABQ8IX65</accession>
<dbReference type="InterPro" id="IPR036179">
    <property type="entry name" value="Ig-like_dom_sf"/>
</dbReference>
<dbReference type="InterPro" id="IPR007110">
    <property type="entry name" value="Ig-like_dom"/>
</dbReference>
<dbReference type="PANTHER" id="PTHR21261">
    <property type="entry name" value="BEAT PROTEIN"/>
    <property type="match status" value="1"/>
</dbReference>
<feature type="non-terminal residue" evidence="2">
    <location>
        <position position="1"/>
    </location>
</feature>
<comment type="caution">
    <text evidence="2">The sequence shown here is derived from an EMBL/GenBank/DDBJ whole genome shotgun (WGS) entry which is preliminary data.</text>
</comment>
<keyword evidence="3" id="KW-1185">Reference proteome</keyword>
<sequence length="289" mass="33789">IDSLKILHSSIPQMIDATNLSSSTAITLDCSYSYDSGDIKLVIRWFHNDSPEPVYQWIPESNIRYVSELIRPYFDHNFTINNDNYSKYRALRLNLLQPQQQRLLQIQLLSGNYTCVISSIANQDSRQIQLIIYVPPRLFEFHFIELSANHIALECLIENVYPEPQMLLLFSKQNHHSNYLELLSSSINITQNENCLNWNNKMMDDSCQSLLYNASIQHSIDSILTAGTIYECRIKLRGTYYVRKKRIKIIFPTSKSFFSFKFKLPRTRKLSIHSILIEILFFLSIETCL</sequence>
<proteinExistence type="predicted"/>
<gene>
    <name evidence="2" type="ORF">DERP_012497</name>
</gene>
<evidence type="ECO:0000313" key="3">
    <source>
        <dbReference type="Proteomes" id="UP000887458"/>
    </source>
</evidence>
<dbReference type="InterPro" id="IPR013783">
    <property type="entry name" value="Ig-like_fold"/>
</dbReference>